<evidence type="ECO:0000259" key="7">
    <source>
        <dbReference type="PROSITE" id="PS51366"/>
    </source>
</evidence>
<accession>A0ABM1RHW6</accession>
<keyword evidence="6" id="KW-0539">Nucleus</keyword>
<evidence type="ECO:0000256" key="4">
    <source>
        <dbReference type="ARBA" id="ARBA00022737"/>
    </source>
</evidence>
<dbReference type="PROSITE" id="PS51366">
    <property type="entry name" value="MI"/>
    <property type="match status" value="1"/>
</dbReference>
<keyword evidence="4" id="KW-0677">Repeat</keyword>
<evidence type="ECO:0000256" key="1">
    <source>
        <dbReference type="ARBA" id="ARBA00004496"/>
    </source>
</evidence>
<evidence type="ECO:0000256" key="3">
    <source>
        <dbReference type="ARBA" id="ARBA00022490"/>
    </source>
</evidence>
<protein>
    <submittedName>
        <fullName evidence="9">Eukaryotic translation initiation factor-like</fullName>
    </submittedName>
</protein>
<sequence length="154" mass="17412">CGRQQVEDEKLKRFKEKIVTIIHEYFNSDDIPELIRSLENLGAPEYNPIFLKKLITLALDRKNHEKEMASVLLSSLHIEMFTTEDVADGFVMLLESAEDTALDILDASNELALFLARAVIDDVLAPFNLEEISSKLRPNSSGTETVKMARSLIF</sequence>
<keyword evidence="5" id="KW-0810">Translation regulation</keyword>
<evidence type="ECO:0000256" key="5">
    <source>
        <dbReference type="ARBA" id="ARBA00022845"/>
    </source>
</evidence>
<dbReference type="InterPro" id="IPR016024">
    <property type="entry name" value="ARM-type_fold"/>
</dbReference>
<keyword evidence="8" id="KW-1185">Reference proteome</keyword>
<dbReference type="SUPFAM" id="SSF48371">
    <property type="entry name" value="ARM repeat"/>
    <property type="match status" value="1"/>
</dbReference>
<dbReference type="PANTHER" id="PTHR12626">
    <property type="entry name" value="PROGRAMMED CELL DEATH 4"/>
    <property type="match status" value="1"/>
</dbReference>
<dbReference type="Gene3D" id="1.25.40.180">
    <property type="match status" value="1"/>
</dbReference>
<gene>
    <name evidence="9" type="primary">LOC109131884</name>
</gene>
<comment type="subcellular location">
    <subcellularLocation>
        <location evidence="1">Cytoplasm</location>
    </subcellularLocation>
</comment>
<evidence type="ECO:0000256" key="2">
    <source>
        <dbReference type="ARBA" id="ARBA00005497"/>
    </source>
</evidence>
<reference evidence="8" key="1">
    <citation type="journal article" date="2014" name="Nat. Commun.">
        <title>The emerging biofuel crop Camelina sativa retains a highly undifferentiated hexaploid genome structure.</title>
        <authorList>
            <person name="Kagale S."/>
            <person name="Koh C."/>
            <person name="Nixon J."/>
            <person name="Bollina V."/>
            <person name="Clarke W.E."/>
            <person name="Tuteja R."/>
            <person name="Spillane C."/>
            <person name="Robinson S.J."/>
            <person name="Links M.G."/>
            <person name="Clarke C."/>
            <person name="Higgins E.E."/>
            <person name="Huebert T."/>
            <person name="Sharpe A.G."/>
            <person name="Parkin I.A."/>
        </authorList>
    </citation>
    <scope>NUCLEOTIDE SEQUENCE [LARGE SCALE GENOMIC DNA]</scope>
    <source>
        <strain evidence="8">cv. DH55</strain>
    </source>
</reference>
<keyword evidence="3" id="KW-0963">Cytoplasm</keyword>
<evidence type="ECO:0000313" key="9">
    <source>
        <dbReference type="RefSeq" id="XP_019098604.1"/>
    </source>
</evidence>
<name>A0ABM1RHW6_CAMSA</name>
<dbReference type="RefSeq" id="XP_019098604.1">
    <property type="nucleotide sequence ID" value="XM_019243059.1"/>
</dbReference>
<feature type="domain" description="MI" evidence="7">
    <location>
        <begin position="13"/>
        <end position="134"/>
    </location>
</feature>
<reference evidence="9" key="2">
    <citation type="submission" date="2025-08" db="UniProtKB">
        <authorList>
            <consortium name="RefSeq"/>
        </authorList>
    </citation>
    <scope>IDENTIFICATION</scope>
    <source>
        <tissue evidence="9">Leaf</tissue>
    </source>
</reference>
<evidence type="ECO:0000256" key="6">
    <source>
        <dbReference type="ARBA" id="ARBA00023242"/>
    </source>
</evidence>
<proteinExistence type="inferred from homology"/>
<dbReference type="Proteomes" id="UP000694864">
    <property type="component" value="Unplaced"/>
</dbReference>
<dbReference type="InterPro" id="IPR003891">
    <property type="entry name" value="Initiation_fac_eIF4g_MI"/>
</dbReference>
<dbReference type="SMART" id="SM00544">
    <property type="entry name" value="MA3"/>
    <property type="match status" value="1"/>
</dbReference>
<organism evidence="8 9">
    <name type="scientific">Camelina sativa</name>
    <name type="common">False flax</name>
    <name type="synonym">Myagrum sativum</name>
    <dbReference type="NCBI Taxonomy" id="90675"/>
    <lineage>
        <taxon>Eukaryota</taxon>
        <taxon>Viridiplantae</taxon>
        <taxon>Streptophyta</taxon>
        <taxon>Embryophyta</taxon>
        <taxon>Tracheophyta</taxon>
        <taxon>Spermatophyta</taxon>
        <taxon>Magnoliopsida</taxon>
        <taxon>eudicotyledons</taxon>
        <taxon>Gunneridae</taxon>
        <taxon>Pentapetalae</taxon>
        <taxon>rosids</taxon>
        <taxon>malvids</taxon>
        <taxon>Brassicales</taxon>
        <taxon>Brassicaceae</taxon>
        <taxon>Camelineae</taxon>
        <taxon>Camelina</taxon>
    </lineage>
</organism>
<feature type="non-terminal residue" evidence="9">
    <location>
        <position position="154"/>
    </location>
</feature>
<feature type="non-terminal residue" evidence="9">
    <location>
        <position position="1"/>
    </location>
</feature>
<comment type="similarity">
    <text evidence="2">Belongs to the PDCD4 family.</text>
</comment>
<dbReference type="PANTHER" id="PTHR12626:SF0">
    <property type="entry name" value="PROGRAMMED CELL DEATH PROTEIN 4"/>
    <property type="match status" value="1"/>
</dbReference>
<dbReference type="InterPro" id="IPR039778">
    <property type="entry name" value="PDCD4"/>
</dbReference>
<dbReference type="Pfam" id="PF02847">
    <property type="entry name" value="MA3"/>
    <property type="match status" value="1"/>
</dbReference>
<evidence type="ECO:0000313" key="8">
    <source>
        <dbReference type="Proteomes" id="UP000694864"/>
    </source>
</evidence>
<dbReference type="GeneID" id="109131884"/>